<protein>
    <submittedName>
        <fullName evidence="3">Uncharacterized protein</fullName>
    </submittedName>
</protein>
<evidence type="ECO:0000313" key="3">
    <source>
        <dbReference type="EMBL" id="CAD8251408.1"/>
    </source>
</evidence>
<keyword evidence="2" id="KW-0472">Membrane</keyword>
<feature type="compositionally biased region" description="Basic and acidic residues" evidence="1">
    <location>
        <begin position="161"/>
        <end position="189"/>
    </location>
</feature>
<feature type="transmembrane region" description="Helical" evidence="2">
    <location>
        <begin position="203"/>
        <end position="221"/>
    </location>
</feature>
<organism evidence="3">
    <name type="scientific">Pinguiococcus pyrenoidosus</name>
    <dbReference type="NCBI Taxonomy" id="172671"/>
    <lineage>
        <taxon>Eukaryota</taxon>
        <taxon>Sar</taxon>
        <taxon>Stramenopiles</taxon>
        <taxon>Ochrophyta</taxon>
        <taxon>Pinguiophyceae</taxon>
        <taxon>Pinguiochrysidales</taxon>
        <taxon>Pinguiochrysidaceae</taxon>
        <taxon>Pinguiococcus</taxon>
    </lineage>
</organism>
<accession>A0A7R9U1D4</accession>
<gene>
    <name evidence="3" type="ORF">PPYR1160_LOCUS899</name>
</gene>
<feature type="region of interest" description="Disordered" evidence="1">
    <location>
        <begin position="161"/>
        <end position="191"/>
    </location>
</feature>
<reference evidence="3" key="1">
    <citation type="submission" date="2021-01" db="EMBL/GenBank/DDBJ databases">
        <authorList>
            <person name="Corre E."/>
            <person name="Pelletier E."/>
            <person name="Niang G."/>
            <person name="Scheremetjew M."/>
            <person name="Finn R."/>
            <person name="Kale V."/>
            <person name="Holt S."/>
            <person name="Cochrane G."/>
            <person name="Meng A."/>
            <person name="Brown T."/>
            <person name="Cohen L."/>
        </authorList>
    </citation>
    <scope>NUCLEOTIDE SEQUENCE</scope>
    <source>
        <strain evidence="3">CCMP2078</strain>
    </source>
</reference>
<name>A0A7R9U1D4_9STRA</name>
<keyword evidence="2" id="KW-0812">Transmembrane</keyword>
<evidence type="ECO:0000256" key="2">
    <source>
        <dbReference type="SAM" id="Phobius"/>
    </source>
</evidence>
<dbReference type="EMBL" id="HBEA01001228">
    <property type="protein sequence ID" value="CAD8251408.1"/>
    <property type="molecule type" value="Transcribed_RNA"/>
</dbReference>
<sequence>MSEPRWYCIAPYAAKLLIFLANLGTGLEHSVGLPRPLRTFFAWCHTVQTTPTFDIPDHAPELLRKRGVGLGLAWGLLDIVHTPQIQKWAGRRRVLRLSLRREPHRYENGGKQSYARPRPEASDVAWAWLSFWRMHETMCVFLPSAHLERYPELWGLKTTDEQEQSKIDDGARGRDAALRQHEQRDDPRSVDGLGSRIRECRDLLIFFTFVAAFVTTIGAAGRSAQASDFVITTVFPFSNCLVKEIRLPRGCVPLSKVPM</sequence>
<keyword evidence="2" id="KW-1133">Transmembrane helix</keyword>
<evidence type="ECO:0000256" key="1">
    <source>
        <dbReference type="SAM" id="MobiDB-lite"/>
    </source>
</evidence>
<dbReference type="AlphaFoldDB" id="A0A7R9U1D4"/>
<proteinExistence type="predicted"/>